<dbReference type="Proteomes" id="UP000765509">
    <property type="component" value="Unassembled WGS sequence"/>
</dbReference>
<keyword evidence="2" id="KW-1185">Reference proteome</keyword>
<protein>
    <submittedName>
        <fullName evidence="1">Uncharacterized protein</fullName>
    </submittedName>
</protein>
<evidence type="ECO:0000313" key="1">
    <source>
        <dbReference type="EMBL" id="MBW0526609.1"/>
    </source>
</evidence>
<dbReference type="AlphaFoldDB" id="A0A9Q3ETA0"/>
<evidence type="ECO:0000313" key="2">
    <source>
        <dbReference type="Proteomes" id="UP000765509"/>
    </source>
</evidence>
<reference evidence="1" key="1">
    <citation type="submission" date="2021-03" db="EMBL/GenBank/DDBJ databases">
        <title>Draft genome sequence of rust myrtle Austropuccinia psidii MF-1, a brazilian biotype.</title>
        <authorList>
            <person name="Quecine M.C."/>
            <person name="Pachon D.M.R."/>
            <person name="Bonatelli M.L."/>
            <person name="Correr F.H."/>
            <person name="Franceschini L.M."/>
            <person name="Leite T.F."/>
            <person name="Margarido G.R.A."/>
            <person name="Almeida C.A."/>
            <person name="Ferrarezi J.A."/>
            <person name="Labate C.A."/>
        </authorList>
    </citation>
    <scope>NUCLEOTIDE SEQUENCE</scope>
    <source>
        <strain evidence="1">MF-1</strain>
    </source>
</reference>
<accession>A0A9Q3ETA0</accession>
<comment type="caution">
    <text evidence="1">The sequence shown here is derived from an EMBL/GenBank/DDBJ whole genome shotgun (WGS) entry which is preliminary data.</text>
</comment>
<sequence>MLRYRGGSGKWTSSLSQSGITLALTLIQWVGIKNDRDIEFCNKSKKRVTNIDRLPEIRSIDDGGIPEVLYFQVFDQDWLKGCNKMQTITLEIIEMAVISANGDALQ</sequence>
<dbReference type="EMBL" id="AVOT02032794">
    <property type="protein sequence ID" value="MBW0526609.1"/>
    <property type="molecule type" value="Genomic_DNA"/>
</dbReference>
<name>A0A9Q3ETA0_9BASI</name>
<proteinExistence type="predicted"/>
<organism evidence="1 2">
    <name type="scientific">Austropuccinia psidii MF-1</name>
    <dbReference type="NCBI Taxonomy" id="1389203"/>
    <lineage>
        <taxon>Eukaryota</taxon>
        <taxon>Fungi</taxon>
        <taxon>Dikarya</taxon>
        <taxon>Basidiomycota</taxon>
        <taxon>Pucciniomycotina</taxon>
        <taxon>Pucciniomycetes</taxon>
        <taxon>Pucciniales</taxon>
        <taxon>Sphaerophragmiaceae</taxon>
        <taxon>Austropuccinia</taxon>
    </lineage>
</organism>
<gene>
    <name evidence="1" type="ORF">O181_066324</name>
</gene>